<evidence type="ECO:0000259" key="3">
    <source>
        <dbReference type="Pfam" id="PF08378"/>
    </source>
</evidence>
<proteinExistence type="predicted"/>
<dbReference type="Proteomes" id="UP001431572">
    <property type="component" value="Chromosome 2"/>
</dbReference>
<dbReference type="EMBL" id="JACATZ010000003">
    <property type="protein sequence ID" value="NWJ48846.1"/>
    <property type="molecule type" value="Genomic_DNA"/>
</dbReference>
<name>A0A8T7M9Z3_9CHLR</name>
<evidence type="ECO:0000313" key="7">
    <source>
        <dbReference type="Proteomes" id="UP001431572"/>
    </source>
</evidence>
<organism evidence="4 6">
    <name type="scientific">Candidatus Chlorohelix allophototropha</name>
    <dbReference type="NCBI Taxonomy" id="3003348"/>
    <lineage>
        <taxon>Bacteria</taxon>
        <taxon>Bacillati</taxon>
        <taxon>Chloroflexota</taxon>
        <taxon>Chloroflexia</taxon>
        <taxon>Candidatus Chloroheliales</taxon>
        <taxon>Candidatus Chloroheliaceae</taxon>
        <taxon>Candidatus Chlorohelix</taxon>
    </lineage>
</organism>
<keyword evidence="7" id="KW-1185">Reference proteome</keyword>
<accession>A0A8T7M9Z3</accession>
<feature type="region of interest" description="Disordered" evidence="1">
    <location>
        <begin position="278"/>
        <end position="347"/>
    </location>
</feature>
<dbReference type="EMBL" id="CP128400">
    <property type="protein sequence ID" value="WJW68778.1"/>
    <property type="molecule type" value="Genomic_DNA"/>
</dbReference>
<evidence type="ECO:0000256" key="1">
    <source>
        <dbReference type="SAM" id="MobiDB-lite"/>
    </source>
</evidence>
<feature type="transmembrane region" description="Helical" evidence="2">
    <location>
        <begin position="44"/>
        <end position="62"/>
    </location>
</feature>
<keyword evidence="2" id="KW-1133">Transmembrane helix</keyword>
<protein>
    <submittedName>
        <fullName evidence="4">NERD domain-containing protein</fullName>
    </submittedName>
</protein>
<evidence type="ECO:0000313" key="6">
    <source>
        <dbReference type="Proteomes" id="UP000521676"/>
    </source>
</evidence>
<reference evidence="5" key="2">
    <citation type="journal article" date="2024" name="Nature">
        <title>Anoxygenic phototroph of the Chloroflexota uses a type I reaction centre.</title>
        <authorList>
            <person name="Tsuji J.M."/>
            <person name="Shaw N.A."/>
            <person name="Nagashima S."/>
            <person name="Venkiteswaran J.J."/>
            <person name="Schiff S.L."/>
            <person name="Watanabe T."/>
            <person name="Fukui M."/>
            <person name="Hanada S."/>
            <person name="Tank M."/>
            <person name="Neufeld J.D."/>
        </authorList>
    </citation>
    <scope>NUCLEOTIDE SEQUENCE</scope>
    <source>
        <strain evidence="5">L227-S17</strain>
    </source>
</reference>
<dbReference type="InterPro" id="IPR011528">
    <property type="entry name" value="NERD"/>
</dbReference>
<evidence type="ECO:0000313" key="5">
    <source>
        <dbReference type="EMBL" id="WJW68778.1"/>
    </source>
</evidence>
<reference evidence="4 6" key="1">
    <citation type="submission" date="2020-06" db="EMBL/GenBank/DDBJ databases">
        <title>Anoxygenic phototrophic Chloroflexota member uses a Type I reaction center.</title>
        <authorList>
            <person name="Tsuji J.M."/>
            <person name="Shaw N.A."/>
            <person name="Nagashima S."/>
            <person name="Venkiteswaran J."/>
            <person name="Schiff S.L."/>
            <person name="Hanada S."/>
            <person name="Tank M."/>
            <person name="Neufeld J.D."/>
        </authorList>
    </citation>
    <scope>NUCLEOTIDE SEQUENCE [LARGE SCALE GENOMIC DNA]</scope>
    <source>
        <strain evidence="4">L227-S17</strain>
    </source>
</reference>
<evidence type="ECO:0000313" key="4">
    <source>
        <dbReference type="EMBL" id="NWJ48846.1"/>
    </source>
</evidence>
<evidence type="ECO:0000256" key="2">
    <source>
        <dbReference type="SAM" id="Phobius"/>
    </source>
</evidence>
<feature type="domain" description="NERD" evidence="3">
    <location>
        <begin position="83"/>
        <end position="191"/>
    </location>
</feature>
<dbReference type="Pfam" id="PF08378">
    <property type="entry name" value="NERD"/>
    <property type="match status" value="1"/>
</dbReference>
<sequence>MFVVTNKAELNKRIRNNRIMFWGGVAGLLGSMLTLLIAGGSPQGAFFIIIFGYPLLFLGIFLSKRGAYNNRRHAVGGYRLLSEEQDIDRQLKGSPSRFHLYNYLNIAGISIEHMLVTPQGIILINMKGQLGKLKAGRDLYRMKRGFVNSIGTIGEPGIGNPSQELSRQCKRLRTWFEQKGFDIPTDGIVVLNNPRATIENVSEMSFPVCMNSDLREAVRQWQTELSMTAEEQFEIEKLLIGQLPQEEQAEALELLSMPAHKRLQMEREQELAVEAARVAKTKVKDEKKKPSERKPSAGAAPQPGQRVGLNGKPLPAKVSEEKPRKAAVEPLKKPNPGAFGDPAKRRK</sequence>
<gene>
    <name evidence="4" type="ORF">HXX08_23550</name>
    <name evidence="5" type="ORF">OZ401_004395</name>
</gene>
<keyword evidence="2" id="KW-0472">Membrane</keyword>
<feature type="compositionally biased region" description="Basic and acidic residues" evidence="1">
    <location>
        <begin position="318"/>
        <end position="332"/>
    </location>
</feature>
<dbReference type="Proteomes" id="UP000521676">
    <property type="component" value="Unassembled WGS sequence"/>
</dbReference>
<keyword evidence="2" id="KW-0812">Transmembrane</keyword>
<dbReference type="RefSeq" id="WP_341470683.1">
    <property type="nucleotide sequence ID" value="NZ_CP128400.1"/>
</dbReference>
<dbReference type="AlphaFoldDB" id="A0A8T7M9Z3"/>
<feature type="compositionally biased region" description="Basic and acidic residues" evidence="1">
    <location>
        <begin position="282"/>
        <end position="295"/>
    </location>
</feature>
<feature type="transmembrane region" description="Helical" evidence="2">
    <location>
        <begin position="20"/>
        <end position="38"/>
    </location>
</feature>